<comment type="subunit">
    <text evidence="2">Homodimer.</text>
</comment>
<dbReference type="InterPro" id="IPR004401">
    <property type="entry name" value="YbaB/EbfC"/>
</dbReference>
<keyword evidence="5" id="KW-1185">Reference proteome</keyword>
<dbReference type="Gene3D" id="3.30.1310.10">
    <property type="entry name" value="Nucleoid-associated protein YbaB-like domain"/>
    <property type="match status" value="1"/>
</dbReference>
<dbReference type="HAMAP" id="MF_00274">
    <property type="entry name" value="DNA_YbaB_EbfC"/>
    <property type="match status" value="1"/>
</dbReference>
<comment type="caution">
    <text evidence="4">The sequence shown here is derived from an EMBL/GenBank/DDBJ whole genome shotgun (WGS) entry which is preliminary data.</text>
</comment>
<comment type="function">
    <text evidence="2">Binds to DNA and alters its conformation. May be involved in regulation of gene expression, nucleoid organization and DNA protection.</text>
</comment>
<proteinExistence type="inferred from homology"/>
<accession>A0ABW3PBP8</accession>
<organism evidence="4 5">
    <name type="scientific">Lentilactobacillus raoultii</name>
    <dbReference type="NCBI Taxonomy" id="1987503"/>
    <lineage>
        <taxon>Bacteria</taxon>
        <taxon>Bacillati</taxon>
        <taxon>Bacillota</taxon>
        <taxon>Bacilli</taxon>
        <taxon>Lactobacillales</taxon>
        <taxon>Lactobacillaceae</taxon>
        <taxon>Lentilactobacillus</taxon>
    </lineage>
</organism>
<feature type="compositionally biased region" description="Low complexity" evidence="3">
    <location>
        <begin position="1"/>
        <end position="18"/>
    </location>
</feature>
<evidence type="ECO:0000256" key="1">
    <source>
        <dbReference type="ARBA" id="ARBA00023125"/>
    </source>
</evidence>
<evidence type="ECO:0000313" key="4">
    <source>
        <dbReference type="EMBL" id="MFD1123994.1"/>
    </source>
</evidence>
<comment type="subcellular location">
    <subcellularLocation>
        <location evidence="2">Cytoplasm</location>
        <location evidence="2">Nucleoid</location>
    </subcellularLocation>
</comment>
<dbReference type="SUPFAM" id="SSF82607">
    <property type="entry name" value="YbaB-like"/>
    <property type="match status" value="1"/>
</dbReference>
<comment type="similarity">
    <text evidence="2">Belongs to the YbaB/EbfC family.</text>
</comment>
<dbReference type="RefSeq" id="WP_121979260.1">
    <property type="nucleotide sequence ID" value="NZ_JBHTLH010000004.1"/>
</dbReference>
<reference evidence="5" key="1">
    <citation type="journal article" date="2019" name="Int. J. Syst. Evol. Microbiol.">
        <title>The Global Catalogue of Microorganisms (GCM) 10K type strain sequencing project: providing services to taxonomists for standard genome sequencing and annotation.</title>
        <authorList>
            <consortium name="The Broad Institute Genomics Platform"/>
            <consortium name="The Broad Institute Genome Sequencing Center for Infectious Disease"/>
            <person name="Wu L."/>
            <person name="Ma J."/>
        </authorList>
    </citation>
    <scope>NUCLEOTIDE SEQUENCE [LARGE SCALE GENOMIC DNA]</scope>
    <source>
        <strain evidence="5">CCUG 71848</strain>
    </source>
</reference>
<feature type="region of interest" description="Disordered" evidence="3">
    <location>
        <begin position="1"/>
        <end position="41"/>
    </location>
</feature>
<sequence>MMNRMNMNKMMQQMQKMQKQIKEEQDNLNKQEFTGSSPDDMVVVTFNGQREMTDAKIKPEAIDPDDPEMLSDLIVAAVNDAMKKITETTQSKMGKYTKGIPGM</sequence>
<dbReference type="NCBIfam" id="TIGR00103">
    <property type="entry name" value="DNA_YbaB_EbfC"/>
    <property type="match status" value="1"/>
</dbReference>
<evidence type="ECO:0000256" key="3">
    <source>
        <dbReference type="SAM" id="MobiDB-lite"/>
    </source>
</evidence>
<name>A0ABW3PBP8_9LACO</name>
<feature type="compositionally biased region" description="Basic and acidic residues" evidence="3">
    <location>
        <begin position="20"/>
        <end position="29"/>
    </location>
</feature>
<evidence type="ECO:0000256" key="2">
    <source>
        <dbReference type="HAMAP-Rule" id="MF_00274"/>
    </source>
</evidence>
<dbReference type="InterPro" id="IPR036894">
    <property type="entry name" value="YbaB-like_sf"/>
</dbReference>
<dbReference type="PIRSF" id="PIRSF004555">
    <property type="entry name" value="UCP004555"/>
    <property type="match status" value="1"/>
</dbReference>
<dbReference type="Pfam" id="PF02575">
    <property type="entry name" value="YbaB_DNA_bd"/>
    <property type="match status" value="1"/>
</dbReference>
<dbReference type="Proteomes" id="UP001597156">
    <property type="component" value="Unassembled WGS sequence"/>
</dbReference>
<dbReference type="EMBL" id="JBHTLH010000004">
    <property type="protein sequence ID" value="MFD1123994.1"/>
    <property type="molecule type" value="Genomic_DNA"/>
</dbReference>
<dbReference type="PANTHER" id="PTHR33449">
    <property type="entry name" value="NUCLEOID-ASSOCIATED PROTEIN YBAB"/>
    <property type="match status" value="1"/>
</dbReference>
<evidence type="ECO:0000313" key="5">
    <source>
        <dbReference type="Proteomes" id="UP001597156"/>
    </source>
</evidence>
<gene>
    <name evidence="4" type="ORF">ACFQ22_01265</name>
</gene>
<dbReference type="PANTHER" id="PTHR33449:SF1">
    <property type="entry name" value="NUCLEOID-ASSOCIATED PROTEIN YBAB"/>
    <property type="match status" value="1"/>
</dbReference>
<keyword evidence="2" id="KW-0963">Cytoplasm</keyword>
<protein>
    <recommendedName>
        <fullName evidence="2">Nucleoid-associated protein ACFQ22_01265</fullName>
    </recommendedName>
</protein>
<keyword evidence="1 2" id="KW-0238">DNA-binding</keyword>